<dbReference type="OrthoDB" id="9156597at2"/>
<accession>A0A1L7CMP2</accession>
<evidence type="ECO:0000313" key="3">
    <source>
        <dbReference type="Proteomes" id="UP000185479"/>
    </source>
</evidence>
<dbReference type="RefSeq" id="WP_075730059.1">
    <property type="nucleotide sequence ID" value="NZ_BJNB01000009.1"/>
</dbReference>
<evidence type="ECO:0000313" key="4">
    <source>
        <dbReference type="Proteomes" id="UP000315353"/>
    </source>
</evidence>
<dbReference type="EMBL" id="BJNB01000009">
    <property type="protein sequence ID" value="GEB97349.1"/>
    <property type="molecule type" value="Genomic_DNA"/>
</dbReference>
<dbReference type="Proteomes" id="UP000315353">
    <property type="component" value="Unassembled WGS sequence"/>
</dbReference>
<evidence type="ECO:0000313" key="1">
    <source>
        <dbReference type="EMBL" id="APT87124.1"/>
    </source>
</evidence>
<sequence length="159" mass="17047">MFKALNQGVDEDGFVCVIAKDFYSGFVAEDWTLDQLLAHVAQQGNLGSIFIAYPGPNHADAPLLIDVPSTPSQPFREALGVVKCGPLGLWLTDYTQLTMAAQYSDTSALSSSALHLPVPEGTYLLTLTQQTAEISEFQLSWKPAPAGHASGNSSVAWFS</sequence>
<evidence type="ECO:0000313" key="2">
    <source>
        <dbReference type="EMBL" id="GEB97349.1"/>
    </source>
</evidence>
<dbReference type="GeneID" id="82880640"/>
<reference evidence="1 3" key="1">
    <citation type="submission" date="2014-08" db="EMBL/GenBank/DDBJ databases">
        <title>Complete genome sequence of Corynebacterium flavescens OJ8(T)(=DSM 20296(T)), isolated from cheese.</title>
        <authorList>
            <person name="Ruckert C."/>
            <person name="Albersmeier A."/>
            <person name="Winkler A."/>
            <person name="Kalinowski J."/>
        </authorList>
    </citation>
    <scope>NUCLEOTIDE SEQUENCE [LARGE SCALE GENOMIC DNA]</scope>
    <source>
        <strain evidence="1 3">OJ8</strain>
    </source>
</reference>
<organism evidence="1 3">
    <name type="scientific">Corynebacterium flavescens</name>
    <dbReference type="NCBI Taxonomy" id="28028"/>
    <lineage>
        <taxon>Bacteria</taxon>
        <taxon>Bacillati</taxon>
        <taxon>Actinomycetota</taxon>
        <taxon>Actinomycetes</taxon>
        <taxon>Mycobacteriales</taxon>
        <taxon>Corynebacteriaceae</taxon>
        <taxon>Corynebacterium</taxon>
    </lineage>
</organism>
<dbReference type="KEGG" id="cfc:CFLV_07910"/>
<reference evidence="2 4" key="2">
    <citation type="submission" date="2019-06" db="EMBL/GenBank/DDBJ databases">
        <title>Whole genome shotgun sequence of Corynebacterium flavescens NBRC 14136.</title>
        <authorList>
            <person name="Hosoyama A."/>
            <person name="Uohara A."/>
            <person name="Ohji S."/>
            <person name="Ichikawa N."/>
        </authorList>
    </citation>
    <scope>NUCLEOTIDE SEQUENCE [LARGE SCALE GENOMIC DNA]</scope>
    <source>
        <strain evidence="2 4">NBRC 14136</strain>
    </source>
</reference>
<dbReference type="STRING" id="28028.CFLV_07910"/>
<dbReference type="AlphaFoldDB" id="A0A1L7CMP2"/>
<name>A0A1L7CMP2_CORFL</name>
<gene>
    <name evidence="2" type="ORF">CFL01nite_08440</name>
    <name evidence="1" type="ORF">CFLV_07910</name>
</gene>
<proteinExistence type="predicted"/>
<protein>
    <submittedName>
        <fullName evidence="1">Uncharacterized protein</fullName>
    </submittedName>
</protein>
<dbReference type="EMBL" id="CP009246">
    <property type="protein sequence ID" value="APT87124.1"/>
    <property type="molecule type" value="Genomic_DNA"/>
</dbReference>
<keyword evidence="3" id="KW-1185">Reference proteome</keyword>
<dbReference type="Proteomes" id="UP000185479">
    <property type="component" value="Chromosome"/>
</dbReference>